<feature type="region of interest" description="Disordered" evidence="1">
    <location>
        <begin position="164"/>
        <end position="194"/>
    </location>
</feature>
<dbReference type="EMBL" id="MCGR01000033">
    <property type="protein sequence ID" value="ORY76935.1"/>
    <property type="molecule type" value="Genomic_DNA"/>
</dbReference>
<dbReference type="Proteomes" id="UP000193467">
    <property type="component" value="Unassembled WGS sequence"/>
</dbReference>
<dbReference type="GO" id="GO:0005737">
    <property type="term" value="C:cytoplasm"/>
    <property type="evidence" value="ECO:0007669"/>
    <property type="project" value="TreeGrafter"/>
</dbReference>
<evidence type="ECO:0000256" key="1">
    <source>
        <dbReference type="SAM" id="MobiDB-lite"/>
    </source>
</evidence>
<evidence type="ECO:0000313" key="3">
    <source>
        <dbReference type="EMBL" id="ORY76935.1"/>
    </source>
</evidence>
<organism evidence="3 4">
    <name type="scientific">Leucosporidium creatinivorum</name>
    <dbReference type="NCBI Taxonomy" id="106004"/>
    <lineage>
        <taxon>Eukaryota</taxon>
        <taxon>Fungi</taxon>
        <taxon>Dikarya</taxon>
        <taxon>Basidiomycota</taxon>
        <taxon>Pucciniomycotina</taxon>
        <taxon>Microbotryomycetes</taxon>
        <taxon>Leucosporidiales</taxon>
        <taxon>Leucosporidium</taxon>
    </lineage>
</organism>
<dbReference type="STRING" id="106004.A0A1Y2F1V0"/>
<evidence type="ECO:0000259" key="2">
    <source>
        <dbReference type="Pfam" id="PF03399"/>
    </source>
</evidence>
<feature type="region of interest" description="Disordered" evidence="1">
    <location>
        <begin position="690"/>
        <end position="807"/>
    </location>
</feature>
<feature type="compositionally biased region" description="Acidic residues" evidence="1">
    <location>
        <begin position="69"/>
        <end position="89"/>
    </location>
</feature>
<dbReference type="PANTHER" id="PTHR12436">
    <property type="entry name" value="80 KDA MCM3-ASSOCIATED PROTEIN"/>
    <property type="match status" value="1"/>
</dbReference>
<evidence type="ECO:0000313" key="4">
    <source>
        <dbReference type="Proteomes" id="UP000193467"/>
    </source>
</evidence>
<feature type="compositionally biased region" description="Pro residues" evidence="1">
    <location>
        <begin position="773"/>
        <end position="788"/>
    </location>
</feature>
<dbReference type="InterPro" id="IPR005062">
    <property type="entry name" value="SAC3/GANP/THP3_conserved"/>
</dbReference>
<sequence length="1404" mass="150528">MSTWRGASNGAARGASSAPALPAGLAGRPRGRGRGASRGASRGAAGAGGFPRSSNLSWRAPAVQQAEEGAMDDGQDEGDEQEQDEEDGSSAEPTPSAFPAFGSAPSAFGTPAFTGGASSSAFGGGGSVFGGGAASTSAFGGSAFGAGASAFGGSAFGTLATPSAFASAPPPPPATVAEAPAPSFVPSRPPSTNQISTLEVLGEDSESRKKRFESSLPNNRFMELKPLREAQRARDIKAGLIPDPLKPMRLDQATDFLGTCIEMCPEFEREEREYQNNVDVLERYPGTSRIDPSRAVKAFHRPAAGNDQPLPSDVRPPHILKSTLDYLFHDLLPTQPLHLTHPFLRDRTRAIRQDFTMQNERGVVAIECNERIARYHVLALGALREQTGFSESQELEQLRKVLKSLNEFYDDARISDPPIPTPTRPSFAATTSSPISATPTSFGRASSFPSRLRRPTLPTRPLPPLPRTTLQRRSRRTSKPQRRLSLLQARLPPEVPYLFGCILSTHFPDIRKNALEAMKNSYLHQHSLYPARTLAKVLGCDDEEEVVAVCSKLGIKSKQAENGRLVIELHKATVMKNGVITPHVSQRLVEAKRGSTFYQHVIDGASYSSGDVTVIPSTPSVASAPSFLSAPAARTTPPVVAAATTFAPPAKAQAARPSAQGFPGFGVPPATTAAPPSAFSAPLQPSASPFTPAFAAPASNPFAAPPPSTSTAPPPTLNPVAPSFVPSRPTPPPAQPPAPQPPGFSFTNTAPPLPPPVSAEPPAPRPVKKLPTPSFPTPAPSAPLPAPRKPSLQVVPPPPPPAPKIDRTPLIKSLAASLTDELLRYVVQFPVRRAVELALKERWERVRQHQQEGRRILTQRLTSELVGEAVRREVRRLAIEAARERTLLKELLAEWRVRTVQSQERRAAEEERRKRFGEVAGEIGVGPSWEEGEEEMDDEDVGGLDMSSLSIERGGSLAHGEGAAKADRSMAARLKQAESDRHRIWSPATFLDIISERIDTAFSYQHLSQRPSWSAIVSTADVSSPFASWLACKFDLSGPELVASMDTAHVDVDVQMVGDGDTPSDEAMADTGLIIFDCTAYGTSLDSPWTLARQRLAALVQKADRQSLYKCDLLIIHCPDRSLLPDAEAAFKTKLLSDLAVSSLSSLKSTSVLLARLQDAESQLVGALDGPLSAVEVRRERVLKPLAFFVEPLLEIWRARLQQAAALPISPDPLRLLTIFIEALNTVLGEARTASTPAAALAALPGFGANGSPLRSKLRPYIQRPAFASAGHFPFVDAELSRRPPIPDFILAKLLLEHLANFALTSTAKATTRQQTLAETLPTSLKRFESSLQASVASLTPVENGFGSLLKSEKKRKASLGPALETSSHKKQLFDDSADEQLGASDRLSALDAIMRDARGLLAR</sequence>
<dbReference type="Gene3D" id="1.25.40.990">
    <property type="match status" value="1"/>
</dbReference>
<dbReference type="PANTHER" id="PTHR12436:SF3">
    <property type="entry name" value="GERMINAL-CENTER ASSOCIATED NUCLEAR PROTEIN"/>
    <property type="match status" value="1"/>
</dbReference>
<dbReference type="InterPro" id="IPR045107">
    <property type="entry name" value="SAC3/GANP/THP3"/>
</dbReference>
<feature type="region of interest" description="Disordered" evidence="1">
    <location>
        <begin position="1"/>
        <end position="117"/>
    </location>
</feature>
<feature type="compositionally biased region" description="Low complexity" evidence="1">
    <location>
        <begin position="690"/>
        <end position="702"/>
    </location>
</feature>
<dbReference type="OrthoDB" id="264795at2759"/>
<feature type="compositionally biased region" description="Basic residues" evidence="1">
    <location>
        <begin position="470"/>
        <end position="482"/>
    </location>
</feature>
<feature type="compositionally biased region" description="Pro residues" evidence="1">
    <location>
        <begin position="728"/>
        <end position="742"/>
    </location>
</feature>
<feature type="compositionally biased region" description="Pro residues" evidence="1">
    <location>
        <begin position="751"/>
        <end position="765"/>
    </location>
</feature>
<feature type="compositionally biased region" description="Low complexity" evidence="1">
    <location>
        <begin position="425"/>
        <end position="457"/>
    </location>
</feature>
<dbReference type="InParanoid" id="A0A1Y2F1V0"/>
<feature type="compositionally biased region" description="Low complexity" evidence="1">
    <location>
        <begin position="90"/>
        <end position="117"/>
    </location>
</feature>
<gene>
    <name evidence="3" type="ORF">BCR35DRAFT_353301</name>
</gene>
<accession>A0A1Y2F1V0</accession>
<proteinExistence type="predicted"/>
<dbReference type="GO" id="GO:0006406">
    <property type="term" value="P:mRNA export from nucleus"/>
    <property type="evidence" value="ECO:0007669"/>
    <property type="project" value="TreeGrafter"/>
</dbReference>
<protein>
    <recommendedName>
        <fullName evidence="2">SAC3/GANP/THP3 conserved domain-containing protein</fullName>
    </recommendedName>
</protein>
<comment type="caution">
    <text evidence="3">The sequence shown here is derived from an EMBL/GenBank/DDBJ whole genome shotgun (WGS) entry which is preliminary data.</text>
</comment>
<dbReference type="Pfam" id="PF03399">
    <property type="entry name" value="SAC3_GANP"/>
    <property type="match status" value="1"/>
</dbReference>
<keyword evidence="4" id="KW-1185">Reference proteome</keyword>
<dbReference type="GO" id="GO:0070390">
    <property type="term" value="C:transcription export complex 2"/>
    <property type="evidence" value="ECO:0007669"/>
    <property type="project" value="TreeGrafter"/>
</dbReference>
<feature type="compositionally biased region" description="Low complexity" evidence="1">
    <location>
        <begin position="1"/>
        <end position="28"/>
    </location>
</feature>
<feature type="compositionally biased region" description="Pro residues" evidence="1">
    <location>
        <begin position="703"/>
        <end position="717"/>
    </location>
</feature>
<feature type="compositionally biased region" description="Low complexity" evidence="1">
    <location>
        <begin position="37"/>
        <end position="54"/>
    </location>
</feature>
<feature type="region of interest" description="Disordered" evidence="1">
    <location>
        <begin position="413"/>
        <end position="482"/>
    </location>
</feature>
<feature type="domain" description="SAC3/GANP/THP3 conserved" evidence="2">
    <location>
        <begin position="263"/>
        <end position="557"/>
    </location>
</feature>
<reference evidence="3 4" key="1">
    <citation type="submission" date="2016-07" db="EMBL/GenBank/DDBJ databases">
        <title>Pervasive Adenine N6-methylation of Active Genes in Fungi.</title>
        <authorList>
            <consortium name="DOE Joint Genome Institute"/>
            <person name="Mondo S.J."/>
            <person name="Dannebaum R.O."/>
            <person name="Kuo R.C."/>
            <person name="Labutti K."/>
            <person name="Haridas S."/>
            <person name="Kuo A."/>
            <person name="Salamov A."/>
            <person name="Ahrendt S.R."/>
            <person name="Lipzen A."/>
            <person name="Sullivan W."/>
            <person name="Andreopoulos W.B."/>
            <person name="Clum A."/>
            <person name="Lindquist E."/>
            <person name="Daum C."/>
            <person name="Ramamoorthy G.K."/>
            <person name="Gryganskyi A."/>
            <person name="Culley D."/>
            <person name="Magnuson J.K."/>
            <person name="James T.Y."/>
            <person name="O'Malley M.A."/>
            <person name="Stajich J.E."/>
            <person name="Spatafora J.W."/>
            <person name="Visel A."/>
            <person name="Grigoriev I.V."/>
        </authorList>
    </citation>
    <scope>NUCLEOTIDE SEQUENCE [LARGE SCALE GENOMIC DNA]</scope>
    <source>
        <strain evidence="3 4">62-1032</strain>
    </source>
</reference>
<name>A0A1Y2F1V0_9BASI</name>